<gene>
    <name evidence="2" type="ORF">METZ01_LOCUS157056</name>
</gene>
<sequence length="147" mass="16601">MAIIPLQLKTLFTLDTPKCECDNFHSVEESILVSCLSRNFLCGESKKLFEMDPNYISLEAWEHVSTFVTYIWFFVLSMVIFAANMLIGHNAIPSLIKSQHIPGSLNKMRIPLYGVSVVAFVAAIYFALTAFQGGRAAIKLIYPDFWI</sequence>
<keyword evidence="1" id="KW-0812">Transmembrane</keyword>
<dbReference type="EMBL" id="UINC01026549">
    <property type="protein sequence ID" value="SVB04202.1"/>
    <property type="molecule type" value="Genomic_DNA"/>
</dbReference>
<accession>A0A382ASZ5</accession>
<evidence type="ECO:0000256" key="1">
    <source>
        <dbReference type="SAM" id="Phobius"/>
    </source>
</evidence>
<proteinExistence type="predicted"/>
<name>A0A382ASZ5_9ZZZZ</name>
<keyword evidence="1" id="KW-0472">Membrane</keyword>
<organism evidence="2">
    <name type="scientific">marine metagenome</name>
    <dbReference type="NCBI Taxonomy" id="408172"/>
    <lineage>
        <taxon>unclassified sequences</taxon>
        <taxon>metagenomes</taxon>
        <taxon>ecological metagenomes</taxon>
    </lineage>
</organism>
<reference evidence="2" key="1">
    <citation type="submission" date="2018-05" db="EMBL/GenBank/DDBJ databases">
        <authorList>
            <person name="Lanie J.A."/>
            <person name="Ng W.-L."/>
            <person name="Kazmierczak K.M."/>
            <person name="Andrzejewski T.M."/>
            <person name="Davidsen T.M."/>
            <person name="Wayne K.J."/>
            <person name="Tettelin H."/>
            <person name="Glass J.I."/>
            <person name="Rusch D."/>
            <person name="Podicherti R."/>
            <person name="Tsui H.-C.T."/>
            <person name="Winkler M.E."/>
        </authorList>
    </citation>
    <scope>NUCLEOTIDE SEQUENCE</scope>
</reference>
<dbReference type="AlphaFoldDB" id="A0A382ASZ5"/>
<protein>
    <submittedName>
        <fullName evidence="2">Uncharacterized protein</fullName>
    </submittedName>
</protein>
<keyword evidence="1" id="KW-1133">Transmembrane helix</keyword>
<feature type="transmembrane region" description="Helical" evidence="1">
    <location>
        <begin position="67"/>
        <end position="89"/>
    </location>
</feature>
<evidence type="ECO:0000313" key="2">
    <source>
        <dbReference type="EMBL" id="SVB04202.1"/>
    </source>
</evidence>
<feature type="transmembrane region" description="Helical" evidence="1">
    <location>
        <begin position="110"/>
        <end position="131"/>
    </location>
</feature>